<comment type="caution">
    <text evidence="1">The sequence shown here is derived from an EMBL/GenBank/DDBJ whole genome shotgun (WGS) entry which is preliminary data.</text>
</comment>
<gene>
    <name evidence="1" type="ORF">LTR37_014073</name>
</gene>
<dbReference type="EMBL" id="JAUTXU010000144">
    <property type="protein sequence ID" value="KAK3703971.1"/>
    <property type="molecule type" value="Genomic_DNA"/>
</dbReference>
<evidence type="ECO:0000313" key="1">
    <source>
        <dbReference type="EMBL" id="KAK3703971.1"/>
    </source>
</evidence>
<keyword evidence="2" id="KW-1185">Reference proteome</keyword>
<reference evidence="1" key="1">
    <citation type="submission" date="2023-07" db="EMBL/GenBank/DDBJ databases">
        <title>Black Yeasts Isolated from many extreme environments.</title>
        <authorList>
            <person name="Coleine C."/>
            <person name="Stajich J.E."/>
            <person name="Selbmann L."/>
        </authorList>
    </citation>
    <scope>NUCLEOTIDE SEQUENCE</scope>
    <source>
        <strain evidence="1">CCFEE 5714</strain>
    </source>
</reference>
<sequence length="527" mass="58361">MGLASFWSNITGRRIQEISPQESSRWSEQSRPSTSSGARSVRNLKTASSDARSIRNLETTPSDARSIRNLNFSSIEFTIGHAATVQPATADEENQSIRKAGPRTLVKRKPQAASRGRNSFSRKRQDSMQASLEVPALPSVLSNENAKCSDLETTTSDESIIPGTAVTTDDAVTLDFFHFQGEGMPPPRLKHEAEYAPNLMARRRSKSIHLDRPRAKRASWLQRSKSNQDSDLPPLPQLLPISEGAPLSPSMHFGPSVPSSPSTQSLYSLPLSPMPISPATPRFLTLSEPDEPIIAELAAYDHTRWTRYSADTEDLLETFQLMPNPSQEATKQLQPSSPSSGRIASAVAIVPLPRRLHTFEQVPKLPHSQSATVTAVRPPSRRRSSEALAQPAGSRWEGRYGRTTGLSTTIRDEDDAEISMSEDQQRDHERTARIMDTLDQEQTNDATAMPGAFEGSADRYRSVWIEQCKYANEQALAALEFGPINEATAIECSPDYRMSLTYTNIKELNDSFDSERMYGFLGLQRGE</sequence>
<dbReference type="Proteomes" id="UP001281147">
    <property type="component" value="Unassembled WGS sequence"/>
</dbReference>
<proteinExistence type="predicted"/>
<organism evidence="1 2">
    <name type="scientific">Vermiconidia calcicola</name>
    <dbReference type="NCBI Taxonomy" id="1690605"/>
    <lineage>
        <taxon>Eukaryota</taxon>
        <taxon>Fungi</taxon>
        <taxon>Dikarya</taxon>
        <taxon>Ascomycota</taxon>
        <taxon>Pezizomycotina</taxon>
        <taxon>Dothideomycetes</taxon>
        <taxon>Dothideomycetidae</taxon>
        <taxon>Mycosphaerellales</taxon>
        <taxon>Extremaceae</taxon>
        <taxon>Vermiconidia</taxon>
    </lineage>
</organism>
<protein>
    <submittedName>
        <fullName evidence="1">Uncharacterized protein</fullName>
    </submittedName>
</protein>
<accession>A0ACC3MV97</accession>
<name>A0ACC3MV97_9PEZI</name>
<evidence type="ECO:0000313" key="2">
    <source>
        <dbReference type="Proteomes" id="UP001281147"/>
    </source>
</evidence>